<keyword evidence="8" id="KW-1185">Reference proteome</keyword>
<dbReference type="PANTHER" id="PTHR30213">
    <property type="entry name" value="INNER MEMBRANE PROTEIN YHJD"/>
    <property type="match status" value="1"/>
</dbReference>
<evidence type="ECO:0000256" key="6">
    <source>
        <dbReference type="SAM" id="Phobius"/>
    </source>
</evidence>
<dbReference type="KEGG" id="pmai:CF386_12110"/>
<evidence type="ECO:0000256" key="3">
    <source>
        <dbReference type="ARBA" id="ARBA00022692"/>
    </source>
</evidence>
<proteinExistence type="predicted"/>
<dbReference type="Proteomes" id="UP000242175">
    <property type="component" value="Chromosome small"/>
</dbReference>
<dbReference type="PIRSF" id="PIRSF035875">
    <property type="entry name" value="RNase_BN"/>
    <property type="match status" value="1"/>
</dbReference>
<dbReference type="InterPro" id="IPR017039">
    <property type="entry name" value="Virul_fac_BrkB"/>
</dbReference>
<evidence type="ECO:0000313" key="8">
    <source>
        <dbReference type="Proteomes" id="UP000242175"/>
    </source>
</evidence>
<dbReference type="InterPro" id="IPR005274">
    <property type="entry name" value="IM_pro_YhjD"/>
</dbReference>
<sequence>MQSFFLKIKTLISNIYSTSHFIKAVQRFDNRLGNHFGAAISFYSILSLIPILMVIFAIAGYMLSSDTSKLFLIINEMIDSLGNDRLSDSLKSMLNTAIQQRTSVGITGLIIALFTGFKWIGSIREALCAQTRNVWEQDHSQKRPFLKQHLIDFIALIGMVFILIISIILTTLSHMADDSIHNIMSMLNLDVSEEISVSFSRLVSMMINIVLFMWIYWLLPQKKFKLITIFLGSLYAAIVFEILKLLISQTFPLINNTLSGATFGSIFALMIFFYIFARIILFFAAWIATAKE</sequence>
<dbReference type="NCBIfam" id="TIGR00766">
    <property type="entry name" value="inner membrane protein YhjD"/>
    <property type="match status" value="1"/>
</dbReference>
<protein>
    <submittedName>
        <fullName evidence="7">Inner membrane protein YhjD</fullName>
    </submittedName>
</protein>
<dbReference type="EMBL" id="CP022356">
    <property type="protein sequence ID" value="ASK79779.1"/>
    <property type="molecule type" value="Genomic_DNA"/>
</dbReference>
<accession>A0A220VHH6</accession>
<dbReference type="Pfam" id="PF03631">
    <property type="entry name" value="Virul_fac_BrkB"/>
    <property type="match status" value="1"/>
</dbReference>
<comment type="subcellular location">
    <subcellularLocation>
        <location evidence="1">Cell membrane</location>
        <topology evidence="1">Multi-pass membrane protein</topology>
    </subcellularLocation>
</comment>
<feature type="transmembrane region" description="Helical" evidence="6">
    <location>
        <begin position="226"/>
        <end position="247"/>
    </location>
</feature>
<dbReference type="RefSeq" id="WP_089074687.1">
    <property type="nucleotide sequence ID" value="NZ_CBCSAM010000003.1"/>
</dbReference>
<feature type="transmembrane region" description="Helical" evidence="6">
    <location>
        <begin position="40"/>
        <end position="63"/>
    </location>
</feature>
<evidence type="ECO:0000256" key="1">
    <source>
        <dbReference type="ARBA" id="ARBA00004651"/>
    </source>
</evidence>
<evidence type="ECO:0000313" key="7">
    <source>
        <dbReference type="EMBL" id="ASK79779.1"/>
    </source>
</evidence>
<dbReference type="AlphaFoldDB" id="A0A220VHH6"/>
<name>A0A220VHH6_9GAMM</name>
<keyword evidence="5 6" id="KW-0472">Membrane</keyword>
<keyword evidence="4 6" id="KW-1133">Transmembrane helix</keyword>
<evidence type="ECO:0000256" key="4">
    <source>
        <dbReference type="ARBA" id="ARBA00022989"/>
    </source>
</evidence>
<feature type="transmembrane region" description="Helical" evidence="6">
    <location>
        <begin position="195"/>
        <end position="219"/>
    </location>
</feature>
<reference evidence="7 8" key="1">
    <citation type="journal article" date="2016" name="Int. J. Syst. Evol. Microbiol.">
        <title>Paraphotobacterium marinum gen. nov., sp. nov., a member of the family Vibrionaceae, isolated from surface seawater.</title>
        <authorList>
            <person name="Huang Z."/>
            <person name="Dong C."/>
            <person name="Shao Z."/>
        </authorList>
    </citation>
    <scope>NUCLEOTIDE SEQUENCE [LARGE SCALE GENOMIC DNA]</scope>
    <source>
        <strain evidence="7 8">NSCS20N07D</strain>
    </source>
</reference>
<evidence type="ECO:0000256" key="5">
    <source>
        <dbReference type="ARBA" id="ARBA00023136"/>
    </source>
</evidence>
<feature type="transmembrane region" description="Helical" evidence="6">
    <location>
        <begin position="150"/>
        <end position="175"/>
    </location>
</feature>
<feature type="transmembrane region" description="Helical" evidence="6">
    <location>
        <begin position="267"/>
        <end position="288"/>
    </location>
</feature>
<dbReference type="PANTHER" id="PTHR30213:SF1">
    <property type="entry name" value="INNER MEMBRANE PROTEIN YHJD"/>
    <property type="match status" value="1"/>
</dbReference>
<keyword evidence="3 6" id="KW-0812">Transmembrane</keyword>
<evidence type="ECO:0000256" key="2">
    <source>
        <dbReference type="ARBA" id="ARBA00022475"/>
    </source>
</evidence>
<gene>
    <name evidence="7" type="primary">yhjD</name>
    <name evidence="7" type="ORF">CF386_12110</name>
</gene>
<organism evidence="7 8">
    <name type="scientific">Paraphotobacterium marinum</name>
    <dbReference type="NCBI Taxonomy" id="1755811"/>
    <lineage>
        <taxon>Bacteria</taxon>
        <taxon>Pseudomonadati</taxon>
        <taxon>Pseudomonadota</taxon>
        <taxon>Gammaproteobacteria</taxon>
        <taxon>Vibrionales</taxon>
        <taxon>Vibrionaceae</taxon>
        <taxon>Paraphotobacterium</taxon>
    </lineage>
</organism>
<dbReference type="GO" id="GO:0005886">
    <property type="term" value="C:plasma membrane"/>
    <property type="evidence" value="ECO:0007669"/>
    <property type="project" value="UniProtKB-SubCell"/>
</dbReference>
<keyword evidence="2" id="KW-1003">Cell membrane</keyword>